<accession>A0A1M5U708</accession>
<reference evidence="8 9" key="1">
    <citation type="submission" date="2016-11" db="EMBL/GenBank/DDBJ databases">
        <authorList>
            <person name="Jaros S."/>
            <person name="Januszkiewicz K."/>
            <person name="Wedrychowicz H."/>
        </authorList>
    </citation>
    <scope>NUCLEOTIDE SEQUENCE [LARGE SCALE GENOMIC DNA]</scope>
    <source>
        <strain evidence="8 9">GAS242</strain>
    </source>
</reference>
<feature type="transmembrane region" description="Helical" evidence="7">
    <location>
        <begin position="6"/>
        <end position="30"/>
    </location>
</feature>
<feature type="transmembrane region" description="Helical" evidence="7">
    <location>
        <begin position="362"/>
        <end position="383"/>
    </location>
</feature>
<dbReference type="PANTHER" id="PTHR30509">
    <property type="entry name" value="P-HYDROXYBENZOIC ACID EFFLUX PUMP SUBUNIT-RELATED"/>
    <property type="match status" value="1"/>
</dbReference>
<feature type="transmembrane region" description="Helical" evidence="7">
    <location>
        <begin position="84"/>
        <end position="102"/>
    </location>
</feature>
<comment type="subcellular location">
    <subcellularLocation>
        <location evidence="1">Cell membrane</location>
        <topology evidence="1">Multi-pass membrane protein</topology>
    </subcellularLocation>
</comment>
<dbReference type="OrthoDB" id="9807111at2"/>
<dbReference type="GO" id="GO:0022857">
    <property type="term" value="F:transmembrane transporter activity"/>
    <property type="evidence" value="ECO:0007669"/>
    <property type="project" value="InterPro"/>
</dbReference>
<feature type="transmembrane region" description="Helical" evidence="7">
    <location>
        <begin position="109"/>
        <end position="131"/>
    </location>
</feature>
<evidence type="ECO:0000256" key="2">
    <source>
        <dbReference type="ARBA" id="ARBA00022448"/>
    </source>
</evidence>
<evidence type="ECO:0000256" key="7">
    <source>
        <dbReference type="SAM" id="Phobius"/>
    </source>
</evidence>
<dbReference type="AlphaFoldDB" id="A0A1M5U708"/>
<evidence type="ECO:0000313" key="9">
    <source>
        <dbReference type="Proteomes" id="UP000190675"/>
    </source>
</evidence>
<name>A0A1M5U708_9BRAD</name>
<feature type="transmembrane region" description="Helical" evidence="7">
    <location>
        <begin position="457"/>
        <end position="477"/>
    </location>
</feature>
<dbReference type="GO" id="GO:0005886">
    <property type="term" value="C:plasma membrane"/>
    <property type="evidence" value="ECO:0007669"/>
    <property type="project" value="UniProtKB-SubCell"/>
</dbReference>
<dbReference type="PANTHER" id="PTHR30509:SF9">
    <property type="entry name" value="MULTIDRUG RESISTANCE PROTEIN MDTO"/>
    <property type="match status" value="1"/>
</dbReference>
<evidence type="ECO:0000256" key="4">
    <source>
        <dbReference type="ARBA" id="ARBA00022692"/>
    </source>
</evidence>
<dbReference type="RefSeq" id="WP_079571533.1">
    <property type="nucleotide sequence ID" value="NZ_LT670818.1"/>
</dbReference>
<dbReference type="EMBL" id="LT670818">
    <property type="protein sequence ID" value="SHH58832.1"/>
    <property type="molecule type" value="Genomic_DNA"/>
</dbReference>
<dbReference type="Proteomes" id="UP000190675">
    <property type="component" value="Chromosome I"/>
</dbReference>
<organism evidence="8 9">
    <name type="scientific">Bradyrhizobium erythrophlei</name>
    <dbReference type="NCBI Taxonomy" id="1437360"/>
    <lineage>
        <taxon>Bacteria</taxon>
        <taxon>Pseudomonadati</taxon>
        <taxon>Pseudomonadota</taxon>
        <taxon>Alphaproteobacteria</taxon>
        <taxon>Hyphomicrobiales</taxon>
        <taxon>Nitrobacteraceae</taxon>
        <taxon>Bradyrhizobium</taxon>
    </lineage>
</organism>
<feature type="transmembrane region" description="Helical" evidence="7">
    <location>
        <begin position="418"/>
        <end position="451"/>
    </location>
</feature>
<feature type="transmembrane region" description="Helical" evidence="7">
    <location>
        <begin position="143"/>
        <end position="163"/>
    </location>
</feature>
<gene>
    <name evidence="8" type="ORF">SAMN05444169_8215</name>
</gene>
<evidence type="ECO:0000313" key="8">
    <source>
        <dbReference type="EMBL" id="SHH58832.1"/>
    </source>
</evidence>
<proteinExistence type="predicted"/>
<evidence type="ECO:0000256" key="6">
    <source>
        <dbReference type="ARBA" id="ARBA00023136"/>
    </source>
</evidence>
<feature type="transmembrane region" description="Helical" evidence="7">
    <location>
        <begin position="57"/>
        <end position="78"/>
    </location>
</feature>
<dbReference type="InterPro" id="IPR006726">
    <property type="entry name" value="PHBA_efflux_AaeB/fusaric-R"/>
</dbReference>
<protein>
    <submittedName>
        <fullName evidence="8">Uncharacterized membrane protein YccC</fullName>
    </submittedName>
</protein>
<keyword evidence="5 7" id="KW-1133">Transmembrane helix</keyword>
<evidence type="ECO:0000256" key="5">
    <source>
        <dbReference type="ARBA" id="ARBA00022989"/>
    </source>
</evidence>
<feature type="transmembrane region" description="Helical" evidence="7">
    <location>
        <begin position="389"/>
        <end position="406"/>
    </location>
</feature>
<keyword evidence="2" id="KW-0813">Transport</keyword>
<dbReference type="Pfam" id="PF04632">
    <property type="entry name" value="FUSC"/>
    <property type="match status" value="1"/>
</dbReference>
<evidence type="ECO:0000256" key="3">
    <source>
        <dbReference type="ARBA" id="ARBA00022475"/>
    </source>
</evidence>
<sequence length="692" mass="74091">MIRDIGIRPIIFSVNCYIATILTMFIAFSLDLKSPGWAMTTVYLTSQPLSGVMRAKAVYRAIGTFVGGAAMVAIVPNLVDAPELTTLAIILWVALCVFVSLLDRTPRSYMFVLSGYTAALIGFPSVLAPGTVFDTAVSRVEEITLGVVCAAIVHSLIFPKSAFSAFEQKLRSAIADTRGWLADGLTQKATPEAEMERRRIAADISELYLLGTSLRFDTSPHRPDISTIRAFDRKIVALLPLVSAIEDRLTLLRRIGPLDAKLTRALAGVCDWLKSKAPGDRLRAAELKEACVAATPTVGPQSSWADLVTVNLTVRLIELIDCWQACLSFAAHLADPRQTPSADIRAAAAQIGPKPMHTDPGIALLSALAAAVAMGICAFFWIATAWPEGASAIAFAAVACTLFASLDDPTPTIRNITLLLALCIPIVFVYQFFVLPAIGGFVLLCAVLAFVLIPAGILMAIPAYAAIGLALALGFNVELSLQTSYTADLAAIVNSNSAFVLGGVAALVVTRLLRVIGTQASARRLIRATYRNLADLAAGRSHPTRDQWTSRMLDRVALLLYRQPRLEPRPQHEFADALEDLRLGVNIIETQSIAPTMSKPAQDALAAMFPSLAAHFRALARGRVAQLGDDLLQKIDIAISEVTACTAATHACVAAIVGLRQSLYPDAPPYRPRQIEQADTALPGQSEAASVT</sequence>
<keyword evidence="6 7" id="KW-0472">Membrane</keyword>
<evidence type="ECO:0000256" key="1">
    <source>
        <dbReference type="ARBA" id="ARBA00004651"/>
    </source>
</evidence>
<keyword evidence="4 7" id="KW-0812">Transmembrane</keyword>
<feature type="transmembrane region" description="Helical" evidence="7">
    <location>
        <begin position="489"/>
        <end position="513"/>
    </location>
</feature>
<keyword evidence="3" id="KW-1003">Cell membrane</keyword>